<dbReference type="CTD" id="20209277"/>
<comment type="similarity">
    <text evidence="2">Belongs to the mab-21 family.</text>
</comment>
<organism evidence="9 10">
    <name type="scientific">Helobdella robusta</name>
    <name type="common">Californian leech</name>
    <dbReference type="NCBI Taxonomy" id="6412"/>
    <lineage>
        <taxon>Eukaryota</taxon>
        <taxon>Metazoa</taxon>
        <taxon>Spiralia</taxon>
        <taxon>Lophotrochozoa</taxon>
        <taxon>Annelida</taxon>
        <taxon>Clitellata</taxon>
        <taxon>Hirudinea</taxon>
        <taxon>Rhynchobdellida</taxon>
        <taxon>Glossiphoniidae</taxon>
        <taxon>Helobdella</taxon>
    </lineage>
</organism>
<dbReference type="InterPro" id="IPR024810">
    <property type="entry name" value="MAB21L/cGLR"/>
</dbReference>
<proteinExistence type="inferred from homology"/>
<dbReference type="GO" id="GO:0046872">
    <property type="term" value="F:metal ion binding"/>
    <property type="evidence" value="ECO:0007669"/>
    <property type="project" value="UniProtKB-KW"/>
</dbReference>
<reference evidence="8 10" key="2">
    <citation type="journal article" date="2013" name="Nature">
        <title>Insights into bilaterian evolution from three spiralian genomes.</title>
        <authorList>
            <person name="Simakov O."/>
            <person name="Marletaz F."/>
            <person name="Cho S.J."/>
            <person name="Edsinger-Gonzales E."/>
            <person name="Havlak P."/>
            <person name="Hellsten U."/>
            <person name="Kuo D.H."/>
            <person name="Larsson T."/>
            <person name="Lv J."/>
            <person name="Arendt D."/>
            <person name="Savage R."/>
            <person name="Osoegawa K."/>
            <person name="de Jong P."/>
            <person name="Grimwood J."/>
            <person name="Chapman J.A."/>
            <person name="Shapiro H."/>
            <person name="Aerts A."/>
            <person name="Otillar R.P."/>
            <person name="Terry A.Y."/>
            <person name="Boore J.L."/>
            <person name="Grigoriev I.V."/>
            <person name="Lindberg D.R."/>
            <person name="Seaver E.C."/>
            <person name="Weisblat D.A."/>
            <person name="Putnam N.H."/>
            <person name="Rokhsar D.S."/>
        </authorList>
    </citation>
    <scope>NUCLEOTIDE SEQUENCE</scope>
</reference>
<comment type="cofactor">
    <cofactor evidence="1">
        <name>Mg(2+)</name>
        <dbReference type="ChEBI" id="CHEBI:18420"/>
    </cofactor>
</comment>
<dbReference type="GO" id="GO:0016779">
    <property type="term" value="F:nucleotidyltransferase activity"/>
    <property type="evidence" value="ECO:0007669"/>
    <property type="project" value="UniProtKB-KW"/>
</dbReference>
<dbReference type="AlphaFoldDB" id="T1FKC8"/>
<evidence type="ECO:0000313" key="8">
    <source>
        <dbReference type="EMBL" id="ESO09692.1"/>
    </source>
</evidence>
<dbReference type="eggNOG" id="KOG3963">
    <property type="taxonomic scope" value="Eukaryota"/>
</dbReference>
<dbReference type="EMBL" id="KB095934">
    <property type="protein sequence ID" value="ESO09692.1"/>
    <property type="molecule type" value="Genomic_DNA"/>
</dbReference>
<dbReference type="PANTHER" id="PTHR10656:SF42">
    <property type="entry name" value="CYCLIC GMP-AMP SYNTHASE-LIKE PROTEIN-RELATED"/>
    <property type="match status" value="1"/>
</dbReference>
<evidence type="ECO:0000259" key="7">
    <source>
        <dbReference type="Pfam" id="PF20266"/>
    </source>
</evidence>
<evidence type="ECO:0000256" key="4">
    <source>
        <dbReference type="ARBA" id="ARBA00022695"/>
    </source>
</evidence>
<name>T1FKC8_HELRO</name>
<dbReference type="OrthoDB" id="5964386at2759"/>
<dbReference type="PANTHER" id="PTHR10656">
    <property type="entry name" value="CELL FATE DETERMINING PROTEIN MAB21-RELATED"/>
    <property type="match status" value="1"/>
</dbReference>
<keyword evidence="10" id="KW-1185">Reference proteome</keyword>
<evidence type="ECO:0000256" key="6">
    <source>
        <dbReference type="ARBA" id="ARBA00022842"/>
    </source>
</evidence>
<dbReference type="Pfam" id="PF20266">
    <property type="entry name" value="Mab-21_C"/>
    <property type="match status" value="1"/>
</dbReference>
<dbReference type="HOGENOM" id="CLU_044907_0_0_1"/>
<keyword evidence="5" id="KW-0479">Metal-binding</keyword>
<reference evidence="9" key="3">
    <citation type="submission" date="2015-06" db="UniProtKB">
        <authorList>
            <consortium name="EnsemblMetazoa"/>
        </authorList>
    </citation>
    <scope>IDENTIFICATION</scope>
</reference>
<dbReference type="GeneID" id="20209277"/>
<evidence type="ECO:0000256" key="5">
    <source>
        <dbReference type="ARBA" id="ARBA00022723"/>
    </source>
</evidence>
<keyword evidence="3" id="KW-0808">Transferase</keyword>
<evidence type="ECO:0000313" key="9">
    <source>
        <dbReference type="EnsemblMetazoa" id="HelroP183959"/>
    </source>
</evidence>
<sequence>MIERNLAWRLRFNDDIMDFLSWRRRGVLNLRSYLAWRETQIYKHMDERKILNYSQLFSDFDNIKIKHPILFEMAFHYVKKNLPRVYSKFHADDECLINYFGSRLLDFLKELLTYLKNCYNPCCLKPDINWMYEKVNNAMPKQQRCEFQSSVKKKDIMVNTKSIYKRWHESSRFITAIKNCATECTIPPDRMKEARDIIHHIIGDIVEELKADSIFVTPEFVGSTSEGLNVNVRPFEQHPIELDVMLVWDVGEIIEKVPSPIANRCFMMVKPGTNMPMQSIADKDDHNNRYLAPSSLLEFFRGKIEMCCRKYGRKHWNATTELIDHDPGIQMDGTIPKKKKEDAALKFSIDIVPTLKMNNEEYYVPKCSDKFDHIFFQRGYSWRRSFSILEKNKILQIIPEKKNLMRVFKYITAIIDHYLHFYLFSSYQMKNVFLKVCHKFSNDELWSEKYLGLRLIDLLQELLTCLKNRNLPCFFQPNVDILVGINEIFILENRRVCQKLIDDEEFMLETLNKRLE</sequence>
<gene>
    <name evidence="9" type="primary">20209277</name>
    <name evidence="8" type="ORF">HELRODRAFT_183959</name>
</gene>
<dbReference type="KEGG" id="hro:HELRODRAFT_183959"/>
<dbReference type="RefSeq" id="XP_009012216.1">
    <property type="nucleotide sequence ID" value="XM_009013968.1"/>
</dbReference>
<keyword evidence="4" id="KW-0548">Nucleotidyltransferase</keyword>
<evidence type="ECO:0000256" key="3">
    <source>
        <dbReference type="ARBA" id="ARBA00022679"/>
    </source>
</evidence>
<dbReference type="EnsemblMetazoa" id="HelroT183959">
    <property type="protein sequence ID" value="HelroP183959"/>
    <property type="gene ID" value="HelroG183959"/>
</dbReference>
<dbReference type="Gene3D" id="3.30.460.90">
    <property type="match status" value="1"/>
</dbReference>
<dbReference type="SMART" id="SM01265">
    <property type="entry name" value="Mab-21"/>
    <property type="match status" value="1"/>
</dbReference>
<feature type="domain" description="Mab-21-like HhH/H2TH-like" evidence="7">
    <location>
        <begin position="401"/>
        <end position="487"/>
    </location>
</feature>
<dbReference type="InParanoid" id="T1FKC8"/>
<evidence type="ECO:0000313" key="10">
    <source>
        <dbReference type="Proteomes" id="UP000015101"/>
    </source>
</evidence>
<dbReference type="InterPro" id="IPR046906">
    <property type="entry name" value="Mab-21_HhH/H2TH-like"/>
</dbReference>
<accession>T1FKC8</accession>
<dbReference type="Gene3D" id="1.10.1410.40">
    <property type="match status" value="1"/>
</dbReference>
<protein>
    <recommendedName>
        <fullName evidence="7">Mab-21-like HhH/H2TH-like domain-containing protein</fullName>
    </recommendedName>
</protein>
<keyword evidence="6" id="KW-0460">Magnesium</keyword>
<reference evidence="10" key="1">
    <citation type="submission" date="2012-12" db="EMBL/GenBank/DDBJ databases">
        <authorList>
            <person name="Hellsten U."/>
            <person name="Grimwood J."/>
            <person name="Chapman J.A."/>
            <person name="Shapiro H."/>
            <person name="Aerts A."/>
            <person name="Otillar R.P."/>
            <person name="Terry A.Y."/>
            <person name="Boore J.L."/>
            <person name="Simakov O."/>
            <person name="Marletaz F."/>
            <person name="Cho S.-J."/>
            <person name="Edsinger-Gonzales E."/>
            <person name="Havlak P."/>
            <person name="Kuo D.-H."/>
            <person name="Larsson T."/>
            <person name="Lv J."/>
            <person name="Arendt D."/>
            <person name="Savage R."/>
            <person name="Osoegawa K."/>
            <person name="de Jong P."/>
            <person name="Lindberg D.R."/>
            <person name="Seaver E.C."/>
            <person name="Weisblat D.A."/>
            <person name="Putnam N.H."/>
            <person name="Grigoriev I.V."/>
            <person name="Rokhsar D.S."/>
        </authorList>
    </citation>
    <scope>NUCLEOTIDE SEQUENCE</scope>
</reference>
<dbReference type="Proteomes" id="UP000015101">
    <property type="component" value="Unassembled WGS sequence"/>
</dbReference>
<evidence type="ECO:0000256" key="2">
    <source>
        <dbReference type="ARBA" id="ARBA00008307"/>
    </source>
</evidence>
<evidence type="ECO:0000256" key="1">
    <source>
        <dbReference type="ARBA" id="ARBA00001946"/>
    </source>
</evidence>
<dbReference type="EMBL" id="AMQM01009092">
    <property type="status" value="NOT_ANNOTATED_CDS"/>
    <property type="molecule type" value="Genomic_DNA"/>
</dbReference>